<name>A0ABR6DKQ5_9FLAO</name>
<comment type="caution">
    <text evidence="1">The sequence shown here is derived from an EMBL/GenBank/DDBJ whole genome shotgun (WGS) entry which is preliminary data.</text>
</comment>
<dbReference type="EMBL" id="JACJIS010000001">
    <property type="protein sequence ID" value="MBA9072250.1"/>
    <property type="molecule type" value="Genomic_DNA"/>
</dbReference>
<reference evidence="1 2" key="1">
    <citation type="submission" date="2020-08" db="EMBL/GenBank/DDBJ databases">
        <title>Genomic Encyclopedia of Type Strains, Phase IV (KMG-IV): sequencing the most valuable type-strain genomes for metagenomic binning, comparative biology and taxonomic classification.</title>
        <authorList>
            <person name="Goeker M."/>
        </authorList>
    </citation>
    <scope>NUCLEOTIDE SEQUENCE [LARGE SCALE GENOMIC DNA]</scope>
    <source>
        <strain evidence="1 2">DSM 100397</strain>
    </source>
</reference>
<proteinExistence type="predicted"/>
<organism evidence="1 2">
    <name type="scientific">Flavobacterium gossypii</name>
    <dbReference type="NCBI Taxonomy" id="1646119"/>
    <lineage>
        <taxon>Bacteria</taxon>
        <taxon>Pseudomonadati</taxon>
        <taxon>Bacteroidota</taxon>
        <taxon>Flavobacteriia</taxon>
        <taxon>Flavobacteriales</taxon>
        <taxon>Flavobacteriaceae</taxon>
        <taxon>Flavobacterium</taxon>
    </lineage>
</organism>
<keyword evidence="2" id="KW-1185">Reference proteome</keyword>
<accession>A0ABR6DKQ5</accession>
<protein>
    <submittedName>
        <fullName evidence="1">Uncharacterized protein</fullName>
    </submittedName>
</protein>
<dbReference type="Proteomes" id="UP000555003">
    <property type="component" value="Unassembled WGS sequence"/>
</dbReference>
<evidence type="ECO:0000313" key="2">
    <source>
        <dbReference type="Proteomes" id="UP000555003"/>
    </source>
</evidence>
<sequence length="35" mass="4056">MKNKKQGDNELLIAENLYTLISTKLFFANNLLRNS</sequence>
<evidence type="ECO:0000313" key="1">
    <source>
        <dbReference type="EMBL" id="MBA9072250.1"/>
    </source>
</evidence>
<gene>
    <name evidence="1" type="ORF">GGR22_000376</name>
</gene>